<evidence type="ECO:0000313" key="3">
    <source>
        <dbReference type="Proteomes" id="UP000063699"/>
    </source>
</evidence>
<dbReference type="InterPro" id="IPR029068">
    <property type="entry name" value="Glyas_Bleomycin-R_OHBP_Dase"/>
</dbReference>
<keyword evidence="3" id="KW-1185">Reference proteome</keyword>
<dbReference type="Gene3D" id="3.30.720.110">
    <property type="match status" value="1"/>
</dbReference>
<proteinExistence type="predicted"/>
<dbReference type="SUPFAM" id="SSF54593">
    <property type="entry name" value="Glyoxalase/Bleomycin resistance protein/Dihydroxybiphenyl dioxygenase"/>
    <property type="match status" value="1"/>
</dbReference>
<dbReference type="Proteomes" id="UP000063699">
    <property type="component" value="Chromosome"/>
</dbReference>
<gene>
    <name evidence="2" type="ORF">AOZ06_43930</name>
</gene>
<dbReference type="PROSITE" id="PS51819">
    <property type="entry name" value="VOC"/>
    <property type="match status" value="1"/>
</dbReference>
<dbReference type="AlphaFoldDB" id="A0A0N7F505"/>
<dbReference type="Pfam" id="PF00903">
    <property type="entry name" value="Glyoxalase"/>
    <property type="match status" value="1"/>
</dbReference>
<name>A0A0N7F505_9PSEU</name>
<dbReference type="EMBL" id="CP012752">
    <property type="protein sequence ID" value="ALG12887.1"/>
    <property type="molecule type" value="Genomic_DNA"/>
</dbReference>
<feature type="domain" description="VOC" evidence="1">
    <location>
        <begin position="1"/>
        <end position="122"/>
    </location>
</feature>
<accession>A0A0N7F505</accession>
<evidence type="ECO:0000259" key="1">
    <source>
        <dbReference type="PROSITE" id="PS51819"/>
    </source>
</evidence>
<dbReference type="InterPro" id="IPR037523">
    <property type="entry name" value="VOC_core"/>
</dbReference>
<sequence length="124" mass="13879">MFYPTLRYRDAVKAVDWLVEAFGFEKAAVDLTPDGRIAHAELRYGDGIVMVGEAPDGFADTSHDDFRHVRCTVYTAVSDVDAHHDRAAAGAEITYPLTDQPYGSRDYSARDPEGNHWHFGTYKP</sequence>
<evidence type="ECO:0000313" key="2">
    <source>
        <dbReference type="EMBL" id="ALG12887.1"/>
    </source>
</evidence>
<dbReference type="Gene3D" id="3.30.720.120">
    <property type="match status" value="1"/>
</dbReference>
<dbReference type="STRING" id="860235.AOZ06_43930"/>
<dbReference type="PANTHER" id="PTHR34109:SF1">
    <property type="entry name" value="VOC DOMAIN-CONTAINING PROTEIN"/>
    <property type="match status" value="1"/>
</dbReference>
<dbReference type="RefSeq" id="WP_054294778.1">
    <property type="nucleotide sequence ID" value="NZ_CP012752.1"/>
</dbReference>
<protein>
    <recommendedName>
        <fullName evidence="1">VOC domain-containing protein</fullName>
    </recommendedName>
</protein>
<dbReference type="PANTHER" id="PTHR34109">
    <property type="entry name" value="BNAUNNG04460D PROTEIN-RELATED"/>
    <property type="match status" value="1"/>
</dbReference>
<dbReference type="InterPro" id="IPR004360">
    <property type="entry name" value="Glyas_Fos-R_dOase_dom"/>
</dbReference>
<dbReference type="KEGG" id="kphy:AOZ06_43930"/>
<reference evidence="2 3" key="1">
    <citation type="submission" date="2015-07" db="EMBL/GenBank/DDBJ databases">
        <title>Genome sequencing of Kibdelosporangium phytohabitans.</title>
        <authorList>
            <person name="Qin S."/>
            <person name="Xing K."/>
        </authorList>
    </citation>
    <scope>NUCLEOTIDE SEQUENCE [LARGE SCALE GENOMIC DNA]</scope>
    <source>
        <strain evidence="2 3">KLBMP1111</strain>
    </source>
</reference>
<organism evidence="2 3">
    <name type="scientific">Kibdelosporangium phytohabitans</name>
    <dbReference type="NCBI Taxonomy" id="860235"/>
    <lineage>
        <taxon>Bacteria</taxon>
        <taxon>Bacillati</taxon>
        <taxon>Actinomycetota</taxon>
        <taxon>Actinomycetes</taxon>
        <taxon>Pseudonocardiales</taxon>
        <taxon>Pseudonocardiaceae</taxon>
        <taxon>Kibdelosporangium</taxon>
    </lineage>
</organism>
<dbReference type="OrthoDB" id="9806868at2"/>